<reference evidence="11" key="1">
    <citation type="journal article" date="2018" name="PLoS Negl. Trop. Dis.">
        <title>An insight into the salivary gland and fat body transcriptome of Panstrongylus lignarius (Hemiptera: Heteroptera), the main vector of Chagas disease in Peru.</title>
        <authorList>
            <person name="Nevoa J.C."/>
            <person name="Mendes M.T."/>
            <person name="da Silva M.V."/>
            <person name="Soares S.C."/>
            <person name="Oliveira C.J.F."/>
            <person name="Ribeiro J.M.C."/>
        </authorList>
    </citation>
    <scope>NUCLEOTIDE SEQUENCE</scope>
</reference>
<organism evidence="11">
    <name type="scientific">Panstrongylus lignarius</name>
    <dbReference type="NCBI Taxonomy" id="156445"/>
    <lineage>
        <taxon>Eukaryota</taxon>
        <taxon>Metazoa</taxon>
        <taxon>Ecdysozoa</taxon>
        <taxon>Arthropoda</taxon>
        <taxon>Hexapoda</taxon>
        <taxon>Insecta</taxon>
        <taxon>Pterygota</taxon>
        <taxon>Neoptera</taxon>
        <taxon>Paraneoptera</taxon>
        <taxon>Hemiptera</taxon>
        <taxon>Heteroptera</taxon>
        <taxon>Panheteroptera</taxon>
        <taxon>Cimicomorpha</taxon>
        <taxon>Reduviidae</taxon>
        <taxon>Triatominae</taxon>
        <taxon>Panstrongylus</taxon>
    </lineage>
</organism>
<dbReference type="PANTHER" id="PTHR23354">
    <property type="entry name" value="NUCLEOLAR PROTEIN 7/ESTROGEN RECEPTOR COACTIVATOR-RELATED"/>
    <property type="match status" value="1"/>
</dbReference>
<evidence type="ECO:0000256" key="4">
    <source>
        <dbReference type="ARBA" id="ARBA00022490"/>
    </source>
</evidence>
<proteinExistence type="predicted"/>
<keyword evidence="4" id="KW-0963">Cytoplasm</keyword>
<evidence type="ECO:0000256" key="2">
    <source>
        <dbReference type="ARBA" id="ARBA00004371"/>
    </source>
</evidence>
<dbReference type="PANTHER" id="PTHR23354:SF131">
    <property type="entry name" value="MTOR-ASSOCIATED PROTEIN MEAK7"/>
    <property type="match status" value="1"/>
</dbReference>
<dbReference type="SMART" id="SM00584">
    <property type="entry name" value="TLDc"/>
    <property type="match status" value="1"/>
</dbReference>
<evidence type="ECO:0000256" key="5">
    <source>
        <dbReference type="ARBA" id="ARBA00023136"/>
    </source>
</evidence>
<dbReference type="EMBL" id="GFTR01006120">
    <property type="protein sequence ID" value="JAW10306.1"/>
    <property type="molecule type" value="Transcribed_RNA"/>
</dbReference>
<dbReference type="GO" id="GO:0005764">
    <property type="term" value="C:lysosome"/>
    <property type="evidence" value="ECO:0007669"/>
    <property type="project" value="UniProtKB-SubCell"/>
</dbReference>
<evidence type="ECO:0000256" key="8">
    <source>
        <dbReference type="ARBA" id="ARBA00041780"/>
    </source>
</evidence>
<dbReference type="PROSITE" id="PS51886">
    <property type="entry name" value="TLDC"/>
    <property type="match status" value="1"/>
</dbReference>
<evidence type="ECO:0000256" key="1">
    <source>
        <dbReference type="ARBA" id="ARBA00004370"/>
    </source>
</evidence>
<dbReference type="AlphaFoldDB" id="A0A224XCY2"/>
<dbReference type="Pfam" id="PF07534">
    <property type="entry name" value="TLD"/>
    <property type="match status" value="1"/>
</dbReference>
<evidence type="ECO:0000256" key="3">
    <source>
        <dbReference type="ARBA" id="ARBA00004496"/>
    </source>
</evidence>
<name>A0A224XCY2_9HEMI</name>
<keyword evidence="6" id="KW-0458">Lysosome</keyword>
<dbReference type="GO" id="GO:0005634">
    <property type="term" value="C:nucleus"/>
    <property type="evidence" value="ECO:0007669"/>
    <property type="project" value="TreeGrafter"/>
</dbReference>
<accession>A0A224XCY2</accession>
<protein>
    <recommendedName>
        <fullName evidence="7">MTOR-associated protein MEAK7</fullName>
    </recommendedName>
    <alternativeName>
        <fullName evidence="9">TBC/LysM-associated domain-containing protein 1</fullName>
    </alternativeName>
    <alternativeName>
        <fullName evidence="8">TLD domain-containing protein 1</fullName>
    </alternativeName>
</protein>
<evidence type="ECO:0000256" key="6">
    <source>
        <dbReference type="ARBA" id="ARBA00023228"/>
    </source>
</evidence>
<evidence type="ECO:0000313" key="11">
    <source>
        <dbReference type="EMBL" id="JAW10306.1"/>
    </source>
</evidence>
<evidence type="ECO:0000256" key="7">
    <source>
        <dbReference type="ARBA" id="ARBA00039594"/>
    </source>
</evidence>
<dbReference type="InterPro" id="IPR006571">
    <property type="entry name" value="TLDc_dom"/>
</dbReference>
<sequence>MGQESSKKSDKELFTEYEYSRLSETFHIHRNDLSTVSGDTFRILWSNFMVQSLMETWIQYFIRNEFHYQFRATFDLERFSHLYKHQSSPFIDEKARGIIKIILGTDFSDRILGVNQARVIEYFRDVIVSYMRCMEFIEHTNFMKWKEYGSTRLDHNQKQLVHHFIKGLQSSQGKISELDLESWLRENSFVDDVLGCLLDVCFSFHEFDEDIHPLIPKPESSTQTGFDISHVLFLNAYLTLDLRKSWKLIYSTRSHGFNFTKFSMAVKDIGPTIFFIKETRGYIFGCFASESWKTSPQFFGDSRCFLFQLSPSMHIFDASGYNNNFMYHNFNQQTLANGFGVGGQLGFWGLWLDMDFGRGRCEGYCSTFKHYHRLSKHPDFEYDHLEVWAVDKEEVAAKLSTDNAPTTILDLDPAAKLLLELGKMKN</sequence>
<evidence type="ECO:0000259" key="10">
    <source>
        <dbReference type="PROSITE" id="PS51886"/>
    </source>
</evidence>
<evidence type="ECO:0000256" key="9">
    <source>
        <dbReference type="ARBA" id="ARBA00042134"/>
    </source>
</evidence>
<feature type="domain" description="TLDc" evidence="10">
    <location>
        <begin position="224"/>
        <end position="391"/>
    </location>
</feature>
<dbReference type="GO" id="GO:0006979">
    <property type="term" value="P:response to oxidative stress"/>
    <property type="evidence" value="ECO:0007669"/>
    <property type="project" value="TreeGrafter"/>
</dbReference>
<dbReference type="GO" id="GO:0016020">
    <property type="term" value="C:membrane"/>
    <property type="evidence" value="ECO:0007669"/>
    <property type="project" value="UniProtKB-SubCell"/>
</dbReference>
<comment type="subcellular location">
    <subcellularLocation>
        <location evidence="3">Cytoplasm</location>
    </subcellularLocation>
    <subcellularLocation>
        <location evidence="2">Lysosome</location>
    </subcellularLocation>
    <subcellularLocation>
        <location evidence="1">Membrane</location>
    </subcellularLocation>
</comment>
<keyword evidence="5" id="KW-0472">Membrane</keyword>